<dbReference type="InterPro" id="IPR011049">
    <property type="entry name" value="Serralysin-like_metalloprot_C"/>
</dbReference>
<dbReference type="PROSITE" id="PS00330">
    <property type="entry name" value="HEMOLYSIN_CALCIUM"/>
    <property type="match status" value="1"/>
</dbReference>
<sequence length="1003" mass="102197">MGNPEAGHTAVTATYTAAQILSLVNIGADEPGSVKLGLAPGVDGTAVGIFSKGASVTWHVVSATEIDGVVGARVVFTLVDDGAANFTFSLKDQVDHLPVNAASDDNDLSVIVDIARAFVVTDADGDFVQLNGGAVVAIENDVPVNNTTTLTTQVVYEDGLTLANSNNQSVGNPEAGHTAVTATYTSAQILSLVNIGADEPGTVKLGLPPGIDGTPTGISSKGASVTWHVVSATEIDGVVGARVVFTLVDDGAGNFTFSLKDQVDHLPVNAASDDSDQSVTLDIAKAFVVTDADGDFVQLDNGAVVAIENDVPVNNTTTLTQQVVYEDGLTLANSNNQSVGNPEAGHTAVTATYTTAQILSLVNIGADEPGTVKLGLAAGVEGTATGIFSQGTSVTWHVVSATEIDGVAGGRVVFTLVDNGLGSFVFSLKDQVDHLPLNVASGDNDQSVTLDIAKAFVVTDADGDFVQLDNGAVVAIENDVPTNYTPNAQTTTDIGGSVITSLMNTVGHIGADEPGTLTINSFTVGATTVTTNGADSTLNYQGHDILLSGFNTGTLTGFVDGAGGTAGVLDASDTVVFTASLNAATDLYTFSLLHPIDNGSGVSLTDLGFATAGNKAFNYIDVPASTQDILFSGFHLNADGNQFGLNNTFDAIGTVNTNSTAIGVNNQSMNDGDVLGIDFVTGPSVSGSANNDYNYTAHYDINDFSFSIVQKGGGTGTDAIEVWLRAYDVDNDPGAAGTTADFNNLTPRFDATPANQQDQITGITVNGVDLNLATLQSDGKGGYLVTGLDLNDVVQVHTDTGYSRLEIENASAASPDPQHLNGDSFDIGKFAYQVVNSGSPLSLSMGTTLTDFDGDTSTGSIGLTLDPAASASTLTGGPGNDTLIGGGGNDSLTGGNGNDIFVLQSTATGNGHDLINDFAAGDSIVVDVASQNLTISTAAVAAFNQGPTGGGDETHDSAFTGANFFFNTSTNELWYSADNTAAHAVDLAKISTGVPAANAVHVM</sequence>
<proteinExistence type="predicted"/>
<dbReference type="InterPro" id="IPR001343">
    <property type="entry name" value="Hemolysn_Ca-bd"/>
</dbReference>
<dbReference type="InterPro" id="IPR018511">
    <property type="entry name" value="Hemolysin-typ_Ca-bd_CS"/>
</dbReference>
<keyword evidence="2" id="KW-1185">Reference proteome</keyword>
<dbReference type="EMBL" id="CAADFC020000015">
    <property type="protein sequence ID" value="VIO72256.1"/>
    <property type="molecule type" value="Genomic_DNA"/>
</dbReference>
<dbReference type="Pfam" id="PF00353">
    <property type="entry name" value="HemolysinCabind"/>
    <property type="match status" value="1"/>
</dbReference>
<dbReference type="GO" id="GO:0005509">
    <property type="term" value="F:calcium ion binding"/>
    <property type="evidence" value="ECO:0007669"/>
    <property type="project" value="InterPro"/>
</dbReference>
<dbReference type="AlphaFoldDB" id="A0A508TDA9"/>
<accession>A0A508TDA9</accession>
<dbReference type="Proteomes" id="UP000328092">
    <property type="component" value="Unassembled WGS sequence"/>
</dbReference>
<gene>
    <name evidence="1" type="ORF">CI1B_39000</name>
</gene>
<protein>
    <submittedName>
        <fullName evidence="1">Uncharacterized protein</fullName>
    </submittedName>
</protein>
<name>A0A508TDA9_9BRAD</name>
<organism evidence="1 2">
    <name type="scientific">Bradyrhizobium ivorense</name>
    <dbReference type="NCBI Taxonomy" id="2511166"/>
    <lineage>
        <taxon>Bacteria</taxon>
        <taxon>Pseudomonadati</taxon>
        <taxon>Pseudomonadota</taxon>
        <taxon>Alphaproteobacteria</taxon>
        <taxon>Hyphomicrobiales</taxon>
        <taxon>Nitrobacteraceae</taxon>
        <taxon>Bradyrhizobium</taxon>
    </lineage>
</organism>
<evidence type="ECO:0000313" key="1">
    <source>
        <dbReference type="EMBL" id="VIO72256.1"/>
    </source>
</evidence>
<comment type="caution">
    <text evidence="1">The sequence shown here is derived from an EMBL/GenBank/DDBJ whole genome shotgun (WGS) entry which is preliminary data.</text>
</comment>
<dbReference type="Gene3D" id="2.150.10.10">
    <property type="entry name" value="Serralysin-like metalloprotease, C-terminal"/>
    <property type="match status" value="1"/>
</dbReference>
<reference evidence="1" key="1">
    <citation type="submission" date="2019-02" db="EMBL/GenBank/DDBJ databases">
        <authorList>
            <person name="Pothier F.J."/>
        </authorList>
    </citation>
    <scope>NUCLEOTIDE SEQUENCE</scope>
    <source>
        <strain evidence="1">CI-1B</strain>
    </source>
</reference>
<dbReference type="PRINTS" id="PR00313">
    <property type="entry name" value="CABNDNGRPT"/>
</dbReference>
<evidence type="ECO:0000313" key="2">
    <source>
        <dbReference type="Proteomes" id="UP000328092"/>
    </source>
</evidence>